<feature type="compositionally biased region" description="Polar residues" evidence="1">
    <location>
        <begin position="103"/>
        <end position="115"/>
    </location>
</feature>
<dbReference type="EMBL" id="CP144526">
    <property type="protein sequence ID" value="WWC72211.1"/>
    <property type="molecule type" value="Genomic_DNA"/>
</dbReference>
<dbReference type="GO" id="GO:0000124">
    <property type="term" value="C:SAGA complex"/>
    <property type="evidence" value="ECO:0007669"/>
    <property type="project" value="InterPro"/>
</dbReference>
<dbReference type="GO" id="GO:0031048">
    <property type="term" value="P:regulatory ncRNA-mediated heterochromatin formation"/>
    <property type="evidence" value="ECO:0007669"/>
    <property type="project" value="TreeGrafter"/>
</dbReference>
<dbReference type="RefSeq" id="XP_019010526.1">
    <property type="nucleotide sequence ID" value="XM_019156724.1"/>
</dbReference>
<dbReference type="AlphaFoldDB" id="A0A1B9I199"/>
<protein>
    <recommendedName>
        <fullName evidence="2">SCA7 domain-containing protein</fullName>
    </recommendedName>
</protein>
<proteinExistence type="predicted"/>
<name>A0A1B9I199_9TREE</name>
<reference evidence="3" key="1">
    <citation type="submission" date="2013-07" db="EMBL/GenBank/DDBJ databases">
        <title>The Genome Sequence of Cryptococcus pinus CBS10737.</title>
        <authorList>
            <consortium name="The Broad Institute Genome Sequencing Platform"/>
            <person name="Cuomo C."/>
            <person name="Litvintseva A."/>
            <person name="Chen Y."/>
            <person name="Heitman J."/>
            <person name="Sun S."/>
            <person name="Springer D."/>
            <person name="Dromer F."/>
            <person name="Young S.K."/>
            <person name="Zeng Q."/>
            <person name="Gargeya S."/>
            <person name="Fitzgerald M."/>
            <person name="Abouelleil A."/>
            <person name="Alvarado L."/>
            <person name="Berlin A.M."/>
            <person name="Chapman S.B."/>
            <person name="Dewar J."/>
            <person name="Goldberg J."/>
            <person name="Griggs A."/>
            <person name="Gujja S."/>
            <person name="Hansen M."/>
            <person name="Howarth C."/>
            <person name="Imamovic A."/>
            <person name="Larimer J."/>
            <person name="McCowan C."/>
            <person name="Murphy C."/>
            <person name="Pearson M."/>
            <person name="Priest M."/>
            <person name="Roberts A."/>
            <person name="Saif S."/>
            <person name="Shea T."/>
            <person name="Sykes S."/>
            <person name="Wortman J."/>
            <person name="Nusbaum C."/>
            <person name="Birren B."/>
        </authorList>
    </citation>
    <scope>NUCLEOTIDE SEQUENCE [LARGE SCALE GENOMIC DNA]</scope>
    <source>
        <strain evidence="3">CBS 10737</strain>
    </source>
</reference>
<dbReference type="InterPro" id="IPR037804">
    <property type="entry name" value="SGF73"/>
</dbReference>
<feature type="region of interest" description="Disordered" evidence="1">
    <location>
        <begin position="348"/>
        <end position="373"/>
    </location>
</feature>
<feature type="region of interest" description="Disordered" evidence="1">
    <location>
        <begin position="103"/>
        <end position="146"/>
    </location>
</feature>
<feature type="compositionally biased region" description="Basic and acidic residues" evidence="1">
    <location>
        <begin position="350"/>
        <end position="361"/>
    </location>
</feature>
<keyword evidence="5" id="KW-1185">Reference proteome</keyword>
<dbReference type="InterPro" id="IPR013243">
    <property type="entry name" value="SCA7_dom"/>
</dbReference>
<dbReference type="Gene3D" id="6.10.140.1270">
    <property type="match status" value="1"/>
</dbReference>
<evidence type="ECO:0000313" key="3">
    <source>
        <dbReference type="EMBL" id="OCF49307.1"/>
    </source>
</evidence>
<reference evidence="4" key="2">
    <citation type="submission" date="2013-07" db="EMBL/GenBank/DDBJ databases">
        <authorList>
            <consortium name="The Broad Institute Genome Sequencing Platform"/>
            <person name="Cuomo C."/>
            <person name="Litvintseva A."/>
            <person name="Chen Y."/>
            <person name="Heitman J."/>
            <person name="Sun S."/>
            <person name="Springer D."/>
            <person name="Dromer F."/>
            <person name="Young S.K."/>
            <person name="Zeng Q."/>
            <person name="Gargeya S."/>
            <person name="Fitzgerald M."/>
            <person name="Abouelleil A."/>
            <person name="Alvarado L."/>
            <person name="Berlin A.M."/>
            <person name="Chapman S.B."/>
            <person name="Dewar J."/>
            <person name="Goldberg J."/>
            <person name="Griggs A."/>
            <person name="Gujja S."/>
            <person name="Hansen M."/>
            <person name="Howarth C."/>
            <person name="Imamovic A."/>
            <person name="Larimer J."/>
            <person name="McCowan C."/>
            <person name="Murphy C."/>
            <person name="Pearson M."/>
            <person name="Priest M."/>
            <person name="Roberts A."/>
            <person name="Saif S."/>
            <person name="Shea T."/>
            <person name="Sykes S."/>
            <person name="Wortman J."/>
            <person name="Nusbaum C."/>
            <person name="Birren B."/>
        </authorList>
    </citation>
    <scope>NUCLEOTIDE SEQUENCE</scope>
    <source>
        <strain evidence="4">CBS 10737</strain>
    </source>
</reference>
<dbReference type="GO" id="GO:1904802">
    <property type="term" value="P:RITS complex assembly"/>
    <property type="evidence" value="ECO:0007669"/>
    <property type="project" value="TreeGrafter"/>
</dbReference>
<dbReference type="Pfam" id="PF08313">
    <property type="entry name" value="SCA7"/>
    <property type="match status" value="1"/>
</dbReference>
<dbReference type="OrthoDB" id="2564601at2759"/>
<dbReference type="GO" id="GO:0006357">
    <property type="term" value="P:regulation of transcription by RNA polymerase II"/>
    <property type="evidence" value="ECO:0007669"/>
    <property type="project" value="TreeGrafter"/>
</dbReference>
<feature type="compositionally biased region" description="Basic and acidic residues" evidence="1">
    <location>
        <begin position="180"/>
        <end position="205"/>
    </location>
</feature>
<reference evidence="3" key="3">
    <citation type="submission" date="2016-07" db="EMBL/GenBank/DDBJ databases">
        <title>Evolution of pathogenesis and genome organization in the Tremellales.</title>
        <authorList>
            <person name="Cuomo C."/>
            <person name="Litvintseva A."/>
            <person name="Heitman J."/>
            <person name="Chen Y."/>
            <person name="Sun S."/>
            <person name="Springer D."/>
            <person name="Dromer F."/>
            <person name="Young S."/>
            <person name="Zeng Q."/>
            <person name="Chapman S."/>
            <person name="Gujja S."/>
            <person name="Saif S."/>
            <person name="Birren B."/>
        </authorList>
    </citation>
    <scope>NUCLEOTIDE SEQUENCE</scope>
    <source>
        <strain evidence="3">CBS 10737</strain>
    </source>
</reference>
<organism evidence="3">
    <name type="scientific">Kwoniella pini CBS 10737</name>
    <dbReference type="NCBI Taxonomy" id="1296096"/>
    <lineage>
        <taxon>Eukaryota</taxon>
        <taxon>Fungi</taxon>
        <taxon>Dikarya</taxon>
        <taxon>Basidiomycota</taxon>
        <taxon>Agaricomycotina</taxon>
        <taxon>Tremellomycetes</taxon>
        <taxon>Tremellales</taxon>
        <taxon>Cryptococcaceae</taxon>
        <taxon>Kwoniella</taxon>
    </lineage>
</organism>
<dbReference type="GeneID" id="30173367"/>
<dbReference type="STRING" id="1296096.A0A1B9I199"/>
<accession>A0A1B9I199</accession>
<evidence type="ECO:0000313" key="4">
    <source>
        <dbReference type="EMBL" id="WWC72211.1"/>
    </source>
</evidence>
<feature type="region of interest" description="Disordered" evidence="1">
    <location>
        <begin position="266"/>
        <end position="289"/>
    </location>
</feature>
<evidence type="ECO:0000313" key="5">
    <source>
        <dbReference type="Proteomes" id="UP000094020"/>
    </source>
</evidence>
<reference evidence="4" key="4">
    <citation type="submission" date="2024-02" db="EMBL/GenBank/DDBJ databases">
        <title>Comparative genomics of Cryptococcus and Kwoniella reveals pathogenesis evolution and contrasting modes of karyotype evolution via chromosome fusion or intercentromeric recombination.</title>
        <authorList>
            <person name="Coelho M.A."/>
            <person name="David-Palma M."/>
            <person name="Shea T."/>
            <person name="Bowers K."/>
            <person name="McGinley-Smith S."/>
            <person name="Mohammad A.W."/>
            <person name="Gnirke A."/>
            <person name="Yurkov A.M."/>
            <person name="Nowrousian M."/>
            <person name="Sun S."/>
            <person name="Cuomo C.A."/>
            <person name="Heitman J."/>
        </authorList>
    </citation>
    <scope>NUCLEOTIDE SEQUENCE</scope>
    <source>
        <strain evidence="4">CBS 10737</strain>
    </source>
</reference>
<dbReference type="PROSITE" id="PS51505">
    <property type="entry name" value="SCA7"/>
    <property type="match status" value="1"/>
</dbReference>
<evidence type="ECO:0000259" key="2">
    <source>
        <dbReference type="PROSITE" id="PS51505"/>
    </source>
</evidence>
<feature type="domain" description="SCA7" evidence="2">
    <location>
        <begin position="208"/>
        <end position="274"/>
    </location>
</feature>
<dbReference type="PANTHER" id="PTHR47805:SF1">
    <property type="entry name" value="SAGA-ASSOCIATED FACTOR 73"/>
    <property type="match status" value="1"/>
</dbReference>
<evidence type="ECO:0000256" key="1">
    <source>
        <dbReference type="SAM" id="MobiDB-lite"/>
    </source>
</evidence>
<sequence length="450" mass="50210">MPLQLKARDPLPPFTFALQSPSPPADLGLPINQNEPIPPIPPASFIPEKDMYMFGTYPLRSEGEVGRGIIRCLKCKKTGMEWAAGEHKRICNHILEGTPLTTKKVNTKTGSTKTTEVSKKRRASEVSNPTLSPKKRSKLSAFPLNGSSTFASSNKDTLLEKDDEEDDVLSSKGFLKKNEMKKMQKEKQRLERKEAKEKEKMEVAERKRKRATEPINLDKQCGVINDKSLPCARSLTCKTHTVGAKRAVQGRTRPYDELYLEWMRENNPNFKEPQKRETKDSSLNNKDKLKKKKKIINKYRGIGGAEEGLEDDEDGLRELEELIGLTKMSGEKCKNGFYNLGIGLINSTPNREKSNPLEDISRPSLSNNRKSSLINNTSLSNSIVTIPFQTIWKSSSTEFASVGQMLTKALAARSNKHSLPHNHGHKVTIPINGGKNTTNQLSIDGLGVTA</sequence>
<dbReference type="KEGG" id="kpin:30173367"/>
<gene>
    <name evidence="3" type="ORF">I206_04998</name>
    <name evidence="4" type="ORF">I206_106173</name>
</gene>
<dbReference type="Proteomes" id="UP000094020">
    <property type="component" value="Chromosome 8"/>
</dbReference>
<feature type="region of interest" description="Disordered" evidence="1">
    <location>
        <begin position="180"/>
        <end position="207"/>
    </location>
</feature>
<dbReference type="PANTHER" id="PTHR47805">
    <property type="entry name" value="SAGA-ASSOCIATED FACTOR 73"/>
    <property type="match status" value="1"/>
</dbReference>
<dbReference type="EMBL" id="KI894012">
    <property type="protein sequence ID" value="OCF49307.1"/>
    <property type="molecule type" value="Genomic_DNA"/>
</dbReference>